<dbReference type="GO" id="GO:0003682">
    <property type="term" value="F:chromatin binding"/>
    <property type="evidence" value="ECO:0007669"/>
    <property type="project" value="TreeGrafter"/>
</dbReference>
<dbReference type="GO" id="GO:0006281">
    <property type="term" value="P:DNA repair"/>
    <property type="evidence" value="ECO:0007669"/>
    <property type="project" value="TreeGrafter"/>
</dbReference>
<feature type="domain" description="WDHD1/CFT4 second beta-propeller" evidence="2">
    <location>
        <begin position="382"/>
        <end position="664"/>
    </location>
</feature>
<sequence>MNVRKRPMRYAHSDGHTDVCYSDDGKHILTCGIDGDVRIWAGLEDDDPSSQCVGEQALTVVHKNNHYYVGTDNNSVQAYTFPESDRDGIVSRFTAAVTHIAVSSDGKKIVAGSSDMEIHVSTIGTSKTTVLTGHKAPILGVALDPKDKYVASSSCDGTVRVWTIDDTRTVVSWNCVPVCNAFVTAKCLGRPSWQPNTGRYLAVPHGREIRIYERETWNRILSLCHDAVKQDFSISTFSPCGNYLAGCTTGGDICVWNVNLQTCVMNIRHDRGYSICGLAWNPSGNGEIAYCDVMGQLGTVEDCIPAASGDSNTSKTVTVHEMIHQNRDDDDDDDNENAISLNKIKAELCFFDLTDADDADDDDESKMSAVAAVVPSCDLQPPFQPSSTPVHLQHRFMVWNSIGIVRCYSAEDGNSIDVEFHDTSLHHSLHINNFLKHTMATLTDEVLALASEIQDETPSKLVCVLLNSWDGNKEWSVDLPEGEEALAIAAGKGWVAVATDTRHLRLFTVAGTQREVISLPGPVVCVVGHRKRLLVIFHSGMGIPGDQSLGFVMFSVASYGLLAVTTFQPLSMTPKSTLKWAGFSDEGTPFTLDSAGTIRMFSRKGYWLPVCDTRTHCKGKSDHYFVLGINENYQNVRCVLCKGSYYPPTIPRPAVTEIPLQLPMCEAATEKSVLEEKFWRSQLAYSAVDDMCKIGLGSYSDKDALDKGMKETVIKLFA</sequence>
<dbReference type="InParanoid" id="A0A6L2PXP5"/>
<dbReference type="PROSITE" id="PS50082">
    <property type="entry name" value="WD_REPEATS_2"/>
    <property type="match status" value="2"/>
</dbReference>
<dbReference type="PANTHER" id="PTHR19932:SF10">
    <property type="entry name" value="WD REPEAT AND HMG-BOX DNA-BINDING PROTEIN 1"/>
    <property type="match status" value="1"/>
</dbReference>
<dbReference type="InterPro" id="IPR001680">
    <property type="entry name" value="WD40_rpt"/>
</dbReference>
<dbReference type="InterPro" id="IPR057646">
    <property type="entry name" value="WD40_WDHD1_1st"/>
</dbReference>
<dbReference type="AlphaFoldDB" id="A0A6L2PXP5"/>
<feature type="repeat" description="WD" evidence="1">
    <location>
        <begin position="9"/>
        <end position="40"/>
    </location>
</feature>
<dbReference type="InterPro" id="IPR036322">
    <property type="entry name" value="WD40_repeat_dom_sf"/>
</dbReference>
<protein>
    <submittedName>
        <fullName evidence="4">Uncharacterized protein</fullName>
    </submittedName>
</protein>
<gene>
    <name evidence="4" type="ORF">Cfor_03602</name>
</gene>
<feature type="non-terminal residue" evidence="4">
    <location>
        <position position="718"/>
    </location>
</feature>
<evidence type="ECO:0000256" key="1">
    <source>
        <dbReference type="PROSITE-ProRule" id="PRU00221"/>
    </source>
</evidence>
<dbReference type="Proteomes" id="UP000502823">
    <property type="component" value="Unassembled WGS sequence"/>
</dbReference>
<keyword evidence="1" id="KW-0853">WD repeat</keyword>
<dbReference type="InterPro" id="IPR022100">
    <property type="entry name" value="WDHD1/CFT4_beta-prop_2nd"/>
</dbReference>
<dbReference type="GO" id="GO:0043596">
    <property type="term" value="C:nuclear replication fork"/>
    <property type="evidence" value="ECO:0007669"/>
    <property type="project" value="TreeGrafter"/>
</dbReference>
<dbReference type="SUPFAM" id="SSF50978">
    <property type="entry name" value="WD40 repeat-like"/>
    <property type="match status" value="1"/>
</dbReference>
<organism evidence="4 5">
    <name type="scientific">Coptotermes formosanus</name>
    <name type="common">Formosan subterranean termite</name>
    <dbReference type="NCBI Taxonomy" id="36987"/>
    <lineage>
        <taxon>Eukaryota</taxon>
        <taxon>Metazoa</taxon>
        <taxon>Ecdysozoa</taxon>
        <taxon>Arthropoda</taxon>
        <taxon>Hexapoda</taxon>
        <taxon>Insecta</taxon>
        <taxon>Pterygota</taxon>
        <taxon>Neoptera</taxon>
        <taxon>Polyneoptera</taxon>
        <taxon>Dictyoptera</taxon>
        <taxon>Blattodea</taxon>
        <taxon>Blattoidea</taxon>
        <taxon>Termitoidae</taxon>
        <taxon>Rhinotermitidae</taxon>
        <taxon>Coptotermes</taxon>
    </lineage>
</organism>
<name>A0A6L2PXP5_COPFO</name>
<dbReference type="GO" id="GO:0006261">
    <property type="term" value="P:DNA-templated DNA replication"/>
    <property type="evidence" value="ECO:0007669"/>
    <property type="project" value="TreeGrafter"/>
</dbReference>
<feature type="repeat" description="WD" evidence="1">
    <location>
        <begin position="131"/>
        <end position="172"/>
    </location>
</feature>
<feature type="domain" description="WDHD1 first WD40" evidence="3">
    <location>
        <begin position="9"/>
        <end position="299"/>
    </location>
</feature>
<comment type="caution">
    <text evidence="4">The sequence shown here is derived from an EMBL/GenBank/DDBJ whole genome shotgun (WGS) entry which is preliminary data.</text>
</comment>
<dbReference type="PANTHER" id="PTHR19932">
    <property type="entry name" value="WD REPEAT AND HMG-BOX DNA BINDING PROTEIN"/>
    <property type="match status" value="1"/>
</dbReference>
<dbReference type="PROSITE" id="PS50294">
    <property type="entry name" value="WD_REPEATS_REGION"/>
    <property type="match status" value="2"/>
</dbReference>
<dbReference type="InterPro" id="IPR015943">
    <property type="entry name" value="WD40/YVTN_repeat-like_dom_sf"/>
</dbReference>
<accession>A0A6L2PXP5</accession>
<dbReference type="EMBL" id="BLKM01000588">
    <property type="protein sequence ID" value="GFG36022.1"/>
    <property type="molecule type" value="Genomic_DNA"/>
</dbReference>
<evidence type="ECO:0000259" key="3">
    <source>
        <dbReference type="Pfam" id="PF24817"/>
    </source>
</evidence>
<keyword evidence="5" id="KW-1185">Reference proteome</keyword>
<evidence type="ECO:0000313" key="4">
    <source>
        <dbReference type="EMBL" id="GFG36022.1"/>
    </source>
</evidence>
<dbReference type="GO" id="GO:0000278">
    <property type="term" value="P:mitotic cell cycle"/>
    <property type="evidence" value="ECO:0007669"/>
    <property type="project" value="TreeGrafter"/>
</dbReference>
<dbReference type="OrthoDB" id="427368at2759"/>
<proteinExistence type="predicted"/>
<dbReference type="SUPFAM" id="SSF75011">
    <property type="entry name" value="3-carboxy-cis,cis-mucoante lactonizing enzyme"/>
    <property type="match status" value="1"/>
</dbReference>
<dbReference type="Gene3D" id="2.130.10.10">
    <property type="entry name" value="YVTN repeat-like/Quinoprotein amine dehydrogenase"/>
    <property type="match status" value="2"/>
</dbReference>
<evidence type="ECO:0000313" key="5">
    <source>
        <dbReference type="Proteomes" id="UP000502823"/>
    </source>
</evidence>
<dbReference type="Pfam" id="PF24817">
    <property type="entry name" value="WD40_WDHD1_1st"/>
    <property type="match status" value="1"/>
</dbReference>
<evidence type="ECO:0000259" key="2">
    <source>
        <dbReference type="Pfam" id="PF12341"/>
    </source>
</evidence>
<dbReference type="SMART" id="SM00320">
    <property type="entry name" value="WD40"/>
    <property type="match status" value="5"/>
</dbReference>
<reference evidence="5" key="1">
    <citation type="submission" date="2020-01" db="EMBL/GenBank/DDBJ databases">
        <title>Draft genome sequence of the Termite Coptotermes fromosanus.</title>
        <authorList>
            <person name="Itakura S."/>
            <person name="Yosikawa Y."/>
            <person name="Umezawa K."/>
        </authorList>
    </citation>
    <scope>NUCLEOTIDE SEQUENCE [LARGE SCALE GENOMIC DNA]</scope>
</reference>
<dbReference type="Pfam" id="PF12341">
    <property type="entry name" value="Mcl1_mid"/>
    <property type="match status" value="1"/>
</dbReference>
<dbReference type="FunCoup" id="A0A6L2PXP5">
    <property type="interactions" value="883"/>
</dbReference>